<comment type="caution">
    <text evidence="1">The sequence shown here is derived from an EMBL/GenBank/DDBJ whole genome shotgun (WGS) entry which is preliminary data.</text>
</comment>
<dbReference type="RefSeq" id="WP_136981217.1">
    <property type="nucleotide sequence ID" value="NZ_SYUV01000078.1"/>
</dbReference>
<accession>A0A4V5R3R9</accession>
<dbReference type="Proteomes" id="UP000307574">
    <property type="component" value="Unassembled WGS sequence"/>
</dbReference>
<dbReference type="EMBL" id="SYUV01000078">
    <property type="protein sequence ID" value="TKF26938.1"/>
    <property type="molecule type" value="Genomic_DNA"/>
</dbReference>
<evidence type="ECO:0000313" key="1">
    <source>
        <dbReference type="EMBL" id="TKF26938.1"/>
    </source>
</evidence>
<protein>
    <submittedName>
        <fullName evidence="1">Uncharacterized protein</fullName>
    </submittedName>
</protein>
<sequence>MAKLKRASLLKKQKANEPVETPVKQLSQLSHLSIRERFTIPDANGDLGKAIHLWRVRYNGVPTALTLGKVEASEGRQGLQRLDMNRDLLLVQLHEWISYYSNYRTKYNKIGAFIPFVRYSDSLGIDLNEALPRAVLMYSNHLLSETRKPNASTDAIRKRADAVREFLEFHSHTEALSNAIYVSQKDSLAAKTESYDDIELSKLSADLYRVYNTLGKAYIKGNHPESPFKTKRRNWDVHWDNSTAWKSKLVVSAYFLTAMYIGNNTTPLTKLRCSDIDLKGVKYDKNANLYKITSRKGRDGNKKKPWELGFTKRGFDFFSTYLSVATKLNEVDGTDYLFPYVKSGLVVGEITDKQLRQFCLWFLQVSDSKIQPITRRFRKSKSEGVMTLTNDIHQVAEALNNSIGTAEKDYLHGNKRKNDGMLATASEAIIMTAKGISKSDAKSKLEKKYGKIISLAELKQQDLKGGSTSVGTRCKSPYGAKSEKQKVKLLKAGLATENDDIACFQFLECFTCEYQAVVADVEDVWCMMSFRDSVIEAISNPSINHKFSKEAQTSLDEVYSILDDMKQNFPDIYLEAEEKNQSAPHPLWDDADAVFDLYKIW</sequence>
<evidence type="ECO:0000313" key="2">
    <source>
        <dbReference type="Proteomes" id="UP000307574"/>
    </source>
</evidence>
<proteinExistence type="predicted"/>
<name>A0A4V5R3R9_9VIBR</name>
<reference evidence="1 2" key="1">
    <citation type="submission" date="2019-04" db="EMBL/GenBank/DDBJ databases">
        <title>A reverse ecology approach based on a biological definition of microbial populations.</title>
        <authorList>
            <person name="Arevalo P."/>
            <person name="Vaninsberghe D."/>
            <person name="Elsherbini J."/>
            <person name="Gore J."/>
            <person name="Polz M."/>
        </authorList>
    </citation>
    <scope>NUCLEOTIDE SEQUENCE [LARGE SCALE GENOMIC DNA]</scope>
    <source>
        <strain evidence="1 2">10N.261.46.F4</strain>
    </source>
</reference>
<organism evidence="1 2">
    <name type="scientific">Vibrio kanaloae</name>
    <dbReference type="NCBI Taxonomy" id="170673"/>
    <lineage>
        <taxon>Bacteria</taxon>
        <taxon>Pseudomonadati</taxon>
        <taxon>Pseudomonadota</taxon>
        <taxon>Gammaproteobacteria</taxon>
        <taxon>Vibrionales</taxon>
        <taxon>Vibrionaceae</taxon>
        <taxon>Vibrio</taxon>
    </lineage>
</organism>
<gene>
    <name evidence="1" type="ORF">FCV50_20325</name>
</gene>
<dbReference type="AlphaFoldDB" id="A0A4V5R3R9"/>